<name>A0A1H6KQD8_9RHOB</name>
<evidence type="ECO:0000256" key="1">
    <source>
        <dbReference type="ARBA" id="ARBA00023002"/>
    </source>
</evidence>
<dbReference type="SUPFAM" id="SSF54292">
    <property type="entry name" value="2Fe-2S ferredoxin-like"/>
    <property type="match status" value="1"/>
</dbReference>
<accession>A0A1H6KQD8</accession>
<dbReference type="Proteomes" id="UP000199125">
    <property type="component" value="Unassembled WGS sequence"/>
</dbReference>
<evidence type="ECO:0000259" key="2">
    <source>
        <dbReference type="PROSITE" id="PS51085"/>
    </source>
</evidence>
<sequence length="100" mass="10766">MPQPKMRFIPGVVPNAGTLSFSFEGNEIPARPGETVASALMRAGVPVLRRTRIENQPRGYFCGMGICWECAVFVEGTGVVRSCGEPARPGMVVRLAEAEV</sequence>
<protein>
    <submittedName>
        <fullName evidence="3">2Fe-2S iron-sulfur cluster binding domain-containing protein</fullName>
    </submittedName>
</protein>
<evidence type="ECO:0000313" key="4">
    <source>
        <dbReference type="Proteomes" id="UP000199125"/>
    </source>
</evidence>
<dbReference type="InterPro" id="IPR042204">
    <property type="entry name" value="2Fe-2S-bd_N"/>
</dbReference>
<keyword evidence="4" id="KW-1185">Reference proteome</keyword>
<dbReference type="Pfam" id="PF13510">
    <property type="entry name" value="Fer2_4"/>
    <property type="match status" value="1"/>
</dbReference>
<organism evidence="3 4">
    <name type="scientific">Paracoccus alkenifer</name>
    <dbReference type="NCBI Taxonomy" id="65735"/>
    <lineage>
        <taxon>Bacteria</taxon>
        <taxon>Pseudomonadati</taxon>
        <taxon>Pseudomonadota</taxon>
        <taxon>Alphaproteobacteria</taxon>
        <taxon>Rhodobacterales</taxon>
        <taxon>Paracoccaceae</taxon>
        <taxon>Paracoccus</taxon>
    </lineage>
</organism>
<dbReference type="STRING" id="65735.SAMN04488075_1009"/>
<feature type="domain" description="2Fe-2S ferredoxin-type" evidence="2">
    <location>
        <begin position="17"/>
        <end position="99"/>
    </location>
</feature>
<dbReference type="PROSITE" id="PS51085">
    <property type="entry name" value="2FE2S_FER_2"/>
    <property type="match status" value="1"/>
</dbReference>
<dbReference type="GO" id="GO:0051536">
    <property type="term" value="F:iron-sulfur cluster binding"/>
    <property type="evidence" value="ECO:0007669"/>
    <property type="project" value="InterPro"/>
</dbReference>
<keyword evidence="1" id="KW-0560">Oxidoreductase</keyword>
<dbReference type="Gene3D" id="3.10.20.440">
    <property type="entry name" value="2Fe-2S iron-sulphur cluster binding domain, sarcosine oxidase, alpha subunit, N-terminal domain"/>
    <property type="match status" value="1"/>
</dbReference>
<dbReference type="EMBL" id="FNXG01000002">
    <property type="protein sequence ID" value="SEH78027.1"/>
    <property type="molecule type" value="Genomic_DNA"/>
</dbReference>
<dbReference type="InterPro" id="IPR036010">
    <property type="entry name" value="2Fe-2S_ferredoxin-like_sf"/>
</dbReference>
<dbReference type="AlphaFoldDB" id="A0A1H6KQD8"/>
<dbReference type="InterPro" id="IPR001041">
    <property type="entry name" value="2Fe-2S_ferredoxin-type"/>
</dbReference>
<gene>
    <name evidence="3" type="ORF">SAMN04488075_1009</name>
</gene>
<reference evidence="4" key="1">
    <citation type="submission" date="2016-10" db="EMBL/GenBank/DDBJ databases">
        <authorList>
            <person name="Varghese N."/>
            <person name="Submissions S."/>
        </authorList>
    </citation>
    <scope>NUCLEOTIDE SEQUENCE [LARGE SCALE GENOMIC DNA]</scope>
    <source>
        <strain evidence="4">DSM 11593</strain>
    </source>
</reference>
<dbReference type="GO" id="GO:0016491">
    <property type="term" value="F:oxidoreductase activity"/>
    <property type="evidence" value="ECO:0007669"/>
    <property type="project" value="UniProtKB-KW"/>
</dbReference>
<dbReference type="CDD" id="cd00207">
    <property type="entry name" value="fer2"/>
    <property type="match status" value="1"/>
</dbReference>
<proteinExistence type="predicted"/>
<evidence type="ECO:0000313" key="3">
    <source>
        <dbReference type="EMBL" id="SEH78027.1"/>
    </source>
</evidence>